<name>A0AC61NN85_9BACT</name>
<sequence length="87" mass="9953">MDNNIGIVIGDKSSYKPCSYGDLLSFELPNTKIKGFVSHKIFKRPDASQCNIECLVPDVLLQPTWNDLLEGKDIYWNWVLENYTDAN</sequence>
<protein>
    <submittedName>
        <fullName evidence="1">Uncharacterized protein</fullName>
    </submittedName>
</protein>
<gene>
    <name evidence="1" type="ORF">K4L44_13770</name>
</gene>
<evidence type="ECO:0000313" key="1">
    <source>
        <dbReference type="EMBL" id="QZE13624.1"/>
    </source>
</evidence>
<organism evidence="1 2">
    <name type="scientific">Halosquirtibacter laminarini</name>
    <dbReference type="NCBI Taxonomy" id="3374600"/>
    <lineage>
        <taxon>Bacteria</taxon>
        <taxon>Pseudomonadati</taxon>
        <taxon>Bacteroidota</taxon>
        <taxon>Bacteroidia</taxon>
        <taxon>Marinilabiliales</taxon>
        <taxon>Prolixibacteraceae</taxon>
        <taxon>Halosquirtibacter</taxon>
    </lineage>
</organism>
<proteinExistence type="predicted"/>
<evidence type="ECO:0000313" key="2">
    <source>
        <dbReference type="Proteomes" id="UP000826212"/>
    </source>
</evidence>
<dbReference type="EMBL" id="CP081303">
    <property type="protein sequence ID" value="QZE13624.1"/>
    <property type="molecule type" value="Genomic_DNA"/>
</dbReference>
<reference evidence="1" key="1">
    <citation type="submission" date="2021-08" db="EMBL/GenBank/DDBJ databases">
        <title>Novel anaerobic bacterium isolated from sea squirt in East Sea, Republic of Korea.</title>
        <authorList>
            <person name="Nguyen T.H."/>
            <person name="Li Z."/>
            <person name="Lee Y.-J."/>
            <person name="Ko J."/>
            <person name="Kim S.-G."/>
        </authorList>
    </citation>
    <scope>NUCLEOTIDE SEQUENCE</scope>
    <source>
        <strain evidence="1">KCTC 25031</strain>
    </source>
</reference>
<keyword evidence="2" id="KW-1185">Reference proteome</keyword>
<accession>A0AC61NN85</accession>
<dbReference type="Proteomes" id="UP000826212">
    <property type="component" value="Chromosome"/>
</dbReference>